<dbReference type="SUPFAM" id="SSF52540">
    <property type="entry name" value="P-loop containing nucleoside triphosphate hydrolases"/>
    <property type="match status" value="1"/>
</dbReference>
<dbReference type="InterPro" id="IPR010914">
    <property type="entry name" value="RsgA_GTPase_dom"/>
</dbReference>
<keyword evidence="4" id="KW-1185">Reference proteome</keyword>
<dbReference type="PANTHER" id="PTHR32120:SF10">
    <property type="entry name" value="SMALL RIBOSOMAL SUBUNIT BIOGENESIS GTPASE RSGA"/>
    <property type="match status" value="1"/>
</dbReference>
<dbReference type="EMBL" id="QUWK01000006">
    <property type="protein sequence ID" value="RFU95021.1"/>
    <property type="molecule type" value="Genomic_DNA"/>
</dbReference>
<reference evidence="4" key="1">
    <citation type="submission" date="2018-08" db="EMBL/GenBank/DDBJ databases">
        <authorList>
            <person name="Grouzdev D.S."/>
            <person name="Krutkina M.S."/>
        </authorList>
    </citation>
    <scope>NUCLEOTIDE SEQUENCE [LARGE SCALE GENOMIC DNA]</scope>
    <source>
        <strain evidence="4">4-11</strain>
    </source>
</reference>
<comment type="caution">
    <text evidence="3">The sequence shown here is derived from an EMBL/GenBank/DDBJ whole genome shotgun (WGS) entry which is preliminary data.</text>
</comment>
<sequence length="122" mass="12910">MEDLLLSLRARKTYMLLGFSGAGKSTLVNRLYGKEISKTQEVRVGDGKGRHTTTSRSLHQLPSGAILLDTPGIRGVGMNSSASAIAESFSDSAVLASHCRVHDGSHTGEIGCAVKRHCNQGS</sequence>
<dbReference type="Proteomes" id="UP000264002">
    <property type="component" value="Unassembled WGS sequence"/>
</dbReference>
<dbReference type="GO" id="GO:0003924">
    <property type="term" value="F:GTPase activity"/>
    <property type="evidence" value="ECO:0007669"/>
    <property type="project" value="InterPro"/>
</dbReference>
<dbReference type="RefSeq" id="WP_117330279.1">
    <property type="nucleotide sequence ID" value="NZ_QUWK01000006.1"/>
</dbReference>
<dbReference type="PROSITE" id="PS50936">
    <property type="entry name" value="ENGC_GTPASE"/>
    <property type="match status" value="1"/>
</dbReference>
<name>A0A372MGV4_9SPIR</name>
<dbReference type="Gene3D" id="3.40.50.300">
    <property type="entry name" value="P-loop containing nucleotide triphosphate hydrolases"/>
    <property type="match status" value="1"/>
</dbReference>
<keyword evidence="1" id="KW-0690">Ribosome biogenesis</keyword>
<dbReference type="InterPro" id="IPR004881">
    <property type="entry name" value="Ribosome_biogen_GTPase_RsgA"/>
</dbReference>
<feature type="domain" description="EngC GTPase" evidence="2">
    <location>
        <begin position="1"/>
        <end position="74"/>
    </location>
</feature>
<dbReference type="InterPro" id="IPR027417">
    <property type="entry name" value="P-loop_NTPase"/>
</dbReference>
<dbReference type="Pfam" id="PF03193">
    <property type="entry name" value="RsgA_GTPase"/>
    <property type="match status" value="1"/>
</dbReference>
<evidence type="ECO:0000313" key="4">
    <source>
        <dbReference type="Proteomes" id="UP000264002"/>
    </source>
</evidence>
<gene>
    <name evidence="3" type="primary">rsgA</name>
    <name evidence="3" type="ORF">DYP60_07320</name>
</gene>
<dbReference type="GO" id="GO:0042254">
    <property type="term" value="P:ribosome biogenesis"/>
    <property type="evidence" value="ECO:0007669"/>
    <property type="project" value="UniProtKB-KW"/>
</dbReference>
<dbReference type="GO" id="GO:0005525">
    <property type="term" value="F:GTP binding"/>
    <property type="evidence" value="ECO:0007669"/>
    <property type="project" value="InterPro"/>
</dbReference>
<evidence type="ECO:0000259" key="2">
    <source>
        <dbReference type="PROSITE" id="PS50936"/>
    </source>
</evidence>
<organism evidence="3 4">
    <name type="scientific">Sphaerochaeta halotolerans</name>
    <dbReference type="NCBI Taxonomy" id="2293840"/>
    <lineage>
        <taxon>Bacteria</taxon>
        <taxon>Pseudomonadati</taxon>
        <taxon>Spirochaetota</taxon>
        <taxon>Spirochaetia</taxon>
        <taxon>Spirochaetales</taxon>
        <taxon>Sphaerochaetaceae</taxon>
        <taxon>Sphaerochaeta</taxon>
    </lineage>
</organism>
<dbReference type="PANTHER" id="PTHR32120">
    <property type="entry name" value="SMALL RIBOSOMAL SUBUNIT BIOGENESIS GTPASE RSGA"/>
    <property type="match status" value="1"/>
</dbReference>
<reference evidence="3 4" key="2">
    <citation type="submission" date="2018-09" db="EMBL/GenBank/DDBJ databases">
        <title>Genome of Sphaerochaeta halotolerans strain 4-11.</title>
        <authorList>
            <person name="Nazina T.N."/>
            <person name="Sokolova D.S."/>
        </authorList>
    </citation>
    <scope>NUCLEOTIDE SEQUENCE [LARGE SCALE GENOMIC DNA]</scope>
    <source>
        <strain evidence="3 4">4-11</strain>
    </source>
</reference>
<accession>A0A372MGV4</accession>
<proteinExistence type="predicted"/>
<evidence type="ECO:0000313" key="3">
    <source>
        <dbReference type="EMBL" id="RFU95021.1"/>
    </source>
</evidence>
<evidence type="ECO:0000256" key="1">
    <source>
        <dbReference type="ARBA" id="ARBA00022517"/>
    </source>
</evidence>
<protein>
    <submittedName>
        <fullName evidence="3">GTPase RsgA</fullName>
    </submittedName>
</protein>
<dbReference type="AlphaFoldDB" id="A0A372MGV4"/>